<dbReference type="GO" id="GO:0005886">
    <property type="term" value="C:plasma membrane"/>
    <property type="evidence" value="ECO:0007669"/>
    <property type="project" value="TreeGrafter"/>
</dbReference>
<dbReference type="HOGENOM" id="CLU_000445_11_5_6"/>
<dbReference type="NCBIfam" id="TIGR00254">
    <property type="entry name" value="GGDEF"/>
    <property type="match status" value="1"/>
</dbReference>
<dbReference type="PANTHER" id="PTHR45138:SF9">
    <property type="entry name" value="DIGUANYLATE CYCLASE DGCM-RELATED"/>
    <property type="match status" value="1"/>
</dbReference>
<dbReference type="GO" id="GO:0043709">
    <property type="term" value="P:cell adhesion involved in single-species biofilm formation"/>
    <property type="evidence" value="ECO:0007669"/>
    <property type="project" value="TreeGrafter"/>
</dbReference>
<dbReference type="InterPro" id="IPR043128">
    <property type="entry name" value="Rev_trsase/Diguanyl_cyclase"/>
</dbReference>
<sequence>MATAQDKMTRVCLFLEQHKLVPIPINYHVAYAYISDNHPALKQAINGCISNKTLLDNFLVESWYNEYLSFESKNQDTLIKGVDQVVNKISHSTSDSHEAVNQYLAHLDSSLVGINESNLPRSRQIISSLIDATYALKGQQQQLQETLLQAQAETEKTRIALDQLRKIRYTDPLTGLFQYTYLDQKVTLWKEQHQSLCAITIDLDHFNDFNQKYGHLIGDIVLSKVAKKVQSYVLESGIPVRNKGEEFLIVLPDITQATANEIAEKIRNGIEKLRFISSRSGKRLPSITVSVGVAHLPADSDLTLLTYNAQQAMEIAKKRGRNTVANFLN</sequence>
<gene>
    <name evidence="4" type="ORF">PTD2_00292</name>
</gene>
<proteinExistence type="predicted"/>
<evidence type="ECO:0000256" key="1">
    <source>
        <dbReference type="ARBA" id="ARBA00012528"/>
    </source>
</evidence>
<keyword evidence="5" id="KW-1185">Reference proteome</keyword>
<name>A4CF53_9GAMM</name>
<dbReference type="CDD" id="cd01949">
    <property type="entry name" value="GGDEF"/>
    <property type="match status" value="1"/>
</dbReference>
<dbReference type="eggNOG" id="COG3706">
    <property type="taxonomic scope" value="Bacteria"/>
</dbReference>
<dbReference type="EMBL" id="AAOH01000011">
    <property type="protein sequence ID" value="EAR26601.1"/>
    <property type="molecule type" value="Genomic_DNA"/>
</dbReference>
<accession>A4CF53</accession>
<evidence type="ECO:0000313" key="4">
    <source>
        <dbReference type="EMBL" id="EAR26601.1"/>
    </source>
</evidence>
<organism evidence="4 5">
    <name type="scientific">Pseudoalteromonas tunicata D2</name>
    <dbReference type="NCBI Taxonomy" id="87626"/>
    <lineage>
        <taxon>Bacteria</taxon>
        <taxon>Pseudomonadati</taxon>
        <taxon>Pseudomonadota</taxon>
        <taxon>Gammaproteobacteria</taxon>
        <taxon>Alteromonadales</taxon>
        <taxon>Pseudoalteromonadaceae</taxon>
        <taxon>Pseudoalteromonas</taxon>
    </lineage>
</organism>
<dbReference type="Proteomes" id="UP000006201">
    <property type="component" value="Unassembled WGS sequence"/>
</dbReference>
<dbReference type="AlphaFoldDB" id="A4CF53"/>
<protein>
    <recommendedName>
        <fullName evidence="1">diguanylate cyclase</fullName>
        <ecNumber evidence="1">2.7.7.65</ecNumber>
    </recommendedName>
</protein>
<dbReference type="InterPro" id="IPR050469">
    <property type="entry name" value="Diguanylate_Cyclase"/>
</dbReference>
<dbReference type="InterPro" id="IPR000160">
    <property type="entry name" value="GGDEF_dom"/>
</dbReference>
<evidence type="ECO:0000313" key="5">
    <source>
        <dbReference type="Proteomes" id="UP000006201"/>
    </source>
</evidence>
<dbReference type="PROSITE" id="PS50887">
    <property type="entry name" value="GGDEF"/>
    <property type="match status" value="1"/>
</dbReference>
<dbReference type="GO" id="GO:1902201">
    <property type="term" value="P:negative regulation of bacterial-type flagellum-dependent cell motility"/>
    <property type="evidence" value="ECO:0007669"/>
    <property type="project" value="TreeGrafter"/>
</dbReference>
<reference evidence="4 5" key="1">
    <citation type="submission" date="2006-02" db="EMBL/GenBank/DDBJ databases">
        <authorList>
            <person name="Moran M.A."/>
            <person name="Kjelleberg S."/>
            <person name="Egan S."/>
            <person name="Saunders N."/>
            <person name="Thomas T."/>
            <person name="Ferriera S."/>
            <person name="Johnson J."/>
            <person name="Kravitz S."/>
            <person name="Halpern A."/>
            <person name="Remington K."/>
            <person name="Beeson K."/>
            <person name="Tran B."/>
            <person name="Rogers Y.-H."/>
            <person name="Friedman R."/>
            <person name="Venter J.C."/>
        </authorList>
    </citation>
    <scope>NUCLEOTIDE SEQUENCE [LARGE SCALE GENOMIC DNA]</scope>
    <source>
        <strain evidence="4 5">D2</strain>
    </source>
</reference>
<dbReference type="SMART" id="SM00267">
    <property type="entry name" value="GGDEF"/>
    <property type="match status" value="1"/>
</dbReference>
<evidence type="ECO:0000256" key="2">
    <source>
        <dbReference type="ARBA" id="ARBA00034247"/>
    </source>
</evidence>
<dbReference type="EC" id="2.7.7.65" evidence="1"/>
<dbReference type="PANTHER" id="PTHR45138">
    <property type="entry name" value="REGULATORY COMPONENTS OF SENSORY TRANSDUCTION SYSTEM"/>
    <property type="match status" value="1"/>
</dbReference>
<comment type="catalytic activity">
    <reaction evidence="2">
        <text>2 GTP = 3',3'-c-di-GMP + 2 diphosphate</text>
        <dbReference type="Rhea" id="RHEA:24898"/>
        <dbReference type="ChEBI" id="CHEBI:33019"/>
        <dbReference type="ChEBI" id="CHEBI:37565"/>
        <dbReference type="ChEBI" id="CHEBI:58805"/>
        <dbReference type="EC" id="2.7.7.65"/>
    </reaction>
</comment>
<comment type="caution">
    <text evidence="4">The sequence shown here is derived from an EMBL/GenBank/DDBJ whole genome shotgun (WGS) entry which is preliminary data.</text>
</comment>
<feature type="domain" description="GGDEF" evidence="3">
    <location>
        <begin position="194"/>
        <end position="329"/>
    </location>
</feature>
<dbReference type="SUPFAM" id="SSF55073">
    <property type="entry name" value="Nucleotide cyclase"/>
    <property type="match status" value="1"/>
</dbReference>
<dbReference type="InterPro" id="IPR029787">
    <property type="entry name" value="Nucleotide_cyclase"/>
</dbReference>
<dbReference type="STRING" id="87626.PTD2_00292"/>
<evidence type="ECO:0000259" key="3">
    <source>
        <dbReference type="PROSITE" id="PS50887"/>
    </source>
</evidence>
<dbReference type="GO" id="GO:0052621">
    <property type="term" value="F:diguanylate cyclase activity"/>
    <property type="evidence" value="ECO:0007669"/>
    <property type="project" value="UniProtKB-EC"/>
</dbReference>
<dbReference type="Pfam" id="PF00990">
    <property type="entry name" value="GGDEF"/>
    <property type="match status" value="1"/>
</dbReference>
<dbReference type="Gene3D" id="3.30.70.270">
    <property type="match status" value="1"/>
</dbReference>